<dbReference type="SMART" id="SM00847">
    <property type="entry name" value="HA2"/>
    <property type="match status" value="1"/>
</dbReference>
<evidence type="ECO:0000259" key="4">
    <source>
        <dbReference type="PROSITE" id="PS51192"/>
    </source>
</evidence>
<dbReference type="GO" id="GO:0000390">
    <property type="term" value="P:spliceosomal complex disassembly"/>
    <property type="evidence" value="ECO:0007669"/>
    <property type="project" value="TreeGrafter"/>
</dbReference>
<evidence type="ECO:0000256" key="2">
    <source>
        <dbReference type="ARBA" id="ARBA00022840"/>
    </source>
</evidence>
<dbReference type="PROSITE" id="PS51194">
    <property type="entry name" value="HELICASE_CTER"/>
    <property type="match status" value="1"/>
</dbReference>
<dbReference type="GO" id="GO:0071013">
    <property type="term" value="C:catalytic step 2 spliceosome"/>
    <property type="evidence" value="ECO:0007669"/>
    <property type="project" value="TreeGrafter"/>
</dbReference>
<evidence type="ECO:0000256" key="3">
    <source>
        <dbReference type="SAM" id="MobiDB-lite"/>
    </source>
</evidence>
<evidence type="ECO:0008006" key="7">
    <source>
        <dbReference type="Google" id="ProtNLM"/>
    </source>
</evidence>
<dbReference type="CDD" id="cd17917">
    <property type="entry name" value="DEXHc_RHA-like"/>
    <property type="match status" value="1"/>
</dbReference>
<feature type="domain" description="Helicase ATP-binding" evidence="4">
    <location>
        <begin position="9"/>
        <end position="181"/>
    </location>
</feature>
<sequence length="713" mass="77606">MDSTRAELSSALANGDVVIVQGDTGCGKTTQLPQLLLSAGYSRVCITQPRRVAAIAAARRVASERSGCVGGEVGYAVRFEQKCSSSTRIKYVTDGVLLREAIADPCLCAYDALVLDEAHERSLNTDVLFALVKRLLSHRREKLLIEGEAPAGPQRLIIASATMDADHFSQYFWGARILRVHSQMHEVNFFHVAKALPSDAARVEAALDVAMRLHCEWPATPSHDILLFLTGQEEISTAAHAARLLSAQVRAERPHLPELLVLPLHASLPSAEQARVFASPPLETRKLVLATNIAETSLTIVGVRAVIDPGVVKEKHFDRERGMELLSVVPISQSAARQRAGRAGRTASGEVWRLYSEEQLAAMPAAQLPEIHRTNLANAVLSLKLMGVTHTLQLDWLDAPEPKALVHATKQLYVLGALTAEGELTSLGAAMARLPLEPTLSRTLLRAVELRCADSAASICALACSEDVFCRAGPPELLLAADAARARLESSDGEQMTLFNVFEEWRQVAEARRDTWCAENGLQARALRMAEDVRLQLLGMLPKGVTAAERRARRDEGESADAAIRSRCRQAVCAGLFMQSARRVRGLSSSYLTLCEPQQTVRVKGGVKAERLTAEHVVFRELVFAGRLVMHHTCAVEAVWLEPLLPRLAGIDIARLLGSASCKPADPSCMSAAPSATDATLANARVEAFSGRRNDDQSVEAARQRFKQRKFNP</sequence>
<dbReference type="GO" id="GO:0005524">
    <property type="term" value="F:ATP binding"/>
    <property type="evidence" value="ECO:0007669"/>
    <property type="project" value="UniProtKB-KW"/>
</dbReference>
<keyword evidence="2" id="KW-0067">ATP-binding</keyword>
<dbReference type="InterPro" id="IPR048333">
    <property type="entry name" value="HA2_WH"/>
</dbReference>
<dbReference type="Gene3D" id="3.40.50.300">
    <property type="entry name" value="P-loop containing nucleotide triphosphate hydrolases"/>
    <property type="match status" value="2"/>
</dbReference>
<dbReference type="Pfam" id="PF00271">
    <property type="entry name" value="Helicase_C"/>
    <property type="match status" value="1"/>
</dbReference>
<accession>A0A7S0P1T0</accession>
<dbReference type="Pfam" id="PF00270">
    <property type="entry name" value="DEAD"/>
    <property type="match status" value="1"/>
</dbReference>
<dbReference type="EMBL" id="HBER01046607">
    <property type="protein sequence ID" value="CAD8548073.1"/>
    <property type="molecule type" value="Transcribed_RNA"/>
</dbReference>
<proteinExistence type="predicted"/>
<name>A0A7S0P1T0_9EUKA</name>
<feature type="domain" description="Helicase C-terminal" evidence="5">
    <location>
        <begin position="205"/>
        <end position="387"/>
    </location>
</feature>
<evidence type="ECO:0000313" key="6">
    <source>
        <dbReference type="EMBL" id="CAD8548073.1"/>
    </source>
</evidence>
<reference evidence="6" key="1">
    <citation type="submission" date="2021-01" db="EMBL/GenBank/DDBJ databases">
        <authorList>
            <person name="Corre E."/>
            <person name="Pelletier E."/>
            <person name="Niang G."/>
            <person name="Scheremetjew M."/>
            <person name="Finn R."/>
            <person name="Kale V."/>
            <person name="Holt S."/>
            <person name="Cochrane G."/>
            <person name="Meng A."/>
            <person name="Brown T."/>
            <person name="Cohen L."/>
        </authorList>
    </citation>
    <scope>NUCLEOTIDE SEQUENCE</scope>
    <source>
        <strain evidence="6">RCC1130</strain>
    </source>
</reference>
<dbReference type="CDD" id="cd18791">
    <property type="entry name" value="SF2_C_RHA"/>
    <property type="match status" value="1"/>
</dbReference>
<dbReference type="Gene3D" id="1.20.120.1080">
    <property type="match status" value="1"/>
</dbReference>
<dbReference type="InterPro" id="IPR011545">
    <property type="entry name" value="DEAD/DEAH_box_helicase_dom"/>
</dbReference>
<dbReference type="PANTHER" id="PTHR18934">
    <property type="entry name" value="ATP-DEPENDENT RNA HELICASE"/>
    <property type="match status" value="1"/>
</dbReference>
<protein>
    <recommendedName>
        <fullName evidence="7">RNA helicase</fullName>
    </recommendedName>
</protein>
<evidence type="ECO:0000256" key="1">
    <source>
        <dbReference type="ARBA" id="ARBA00022741"/>
    </source>
</evidence>
<dbReference type="GO" id="GO:0003724">
    <property type="term" value="F:RNA helicase activity"/>
    <property type="evidence" value="ECO:0007669"/>
    <property type="project" value="TreeGrafter"/>
</dbReference>
<feature type="compositionally biased region" description="Basic residues" evidence="3">
    <location>
        <begin position="704"/>
        <end position="713"/>
    </location>
</feature>
<dbReference type="PROSITE" id="PS51192">
    <property type="entry name" value="HELICASE_ATP_BIND_1"/>
    <property type="match status" value="1"/>
</dbReference>
<dbReference type="AlphaFoldDB" id="A0A7S0P1T0"/>
<dbReference type="InterPro" id="IPR001650">
    <property type="entry name" value="Helicase_C-like"/>
</dbReference>
<dbReference type="SUPFAM" id="SSF52540">
    <property type="entry name" value="P-loop containing nucleoside triphosphate hydrolases"/>
    <property type="match status" value="1"/>
</dbReference>
<dbReference type="InterPro" id="IPR007502">
    <property type="entry name" value="Helicase-assoc_dom"/>
</dbReference>
<dbReference type="InterPro" id="IPR027417">
    <property type="entry name" value="P-loop_NTPase"/>
</dbReference>
<keyword evidence="1" id="KW-0547">Nucleotide-binding</keyword>
<gene>
    <name evidence="6" type="ORF">CLEP1334_LOCUS23363</name>
</gene>
<evidence type="ECO:0000259" key="5">
    <source>
        <dbReference type="PROSITE" id="PS51194"/>
    </source>
</evidence>
<dbReference type="SMART" id="SM00487">
    <property type="entry name" value="DEXDc"/>
    <property type="match status" value="1"/>
</dbReference>
<dbReference type="Pfam" id="PF04408">
    <property type="entry name" value="WHD_HA2"/>
    <property type="match status" value="1"/>
</dbReference>
<feature type="region of interest" description="Disordered" evidence="3">
    <location>
        <begin position="692"/>
        <end position="713"/>
    </location>
</feature>
<dbReference type="SMART" id="SM00490">
    <property type="entry name" value="HELICc"/>
    <property type="match status" value="1"/>
</dbReference>
<dbReference type="InterPro" id="IPR014001">
    <property type="entry name" value="Helicase_ATP-bd"/>
</dbReference>
<dbReference type="GO" id="GO:0003723">
    <property type="term" value="F:RNA binding"/>
    <property type="evidence" value="ECO:0007669"/>
    <property type="project" value="TreeGrafter"/>
</dbReference>
<organism evidence="6">
    <name type="scientific">Calcidiscus leptoporus</name>
    <dbReference type="NCBI Taxonomy" id="127549"/>
    <lineage>
        <taxon>Eukaryota</taxon>
        <taxon>Haptista</taxon>
        <taxon>Haptophyta</taxon>
        <taxon>Prymnesiophyceae</taxon>
        <taxon>Coccolithales</taxon>
        <taxon>Calcidiscaceae</taxon>
        <taxon>Calcidiscus</taxon>
    </lineage>
</organism>
<dbReference type="PANTHER" id="PTHR18934:SF85">
    <property type="entry name" value="ATP-DEPENDENT RNA HELICASE DHX8"/>
    <property type="match status" value="1"/>
</dbReference>